<reference evidence="2 3" key="1">
    <citation type="submission" date="2021-02" db="EMBL/GenBank/DDBJ databases">
        <title>De Novo genome assembly of isolated myxobacteria.</title>
        <authorList>
            <person name="Stevens D.C."/>
        </authorList>
    </citation>
    <scope>NUCLEOTIDE SEQUENCE [LARGE SCALE GENOMIC DNA]</scope>
    <source>
        <strain evidence="3">SCPEA02</strain>
    </source>
</reference>
<dbReference type="RefSeq" id="WP_206727231.1">
    <property type="nucleotide sequence ID" value="NZ_CP071090.1"/>
</dbReference>
<accession>A0ABX7P5D3</accession>
<gene>
    <name evidence="2" type="ORF">JY651_12410</name>
</gene>
<feature type="region of interest" description="Disordered" evidence="1">
    <location>
        <begin position="764"/>
        <end position="785"/>
    </location>
</feature>
<evidence type="ECO:0000256" key="1">
    <source>
        <dbReference type="SAM" id="MobiDB-lite"/>
    </source>
</evidence>
<evidence type="ECO:0000313" key="2">
    <source>
        <dbReference type="EMBL" id="QSQ25678.1"/>
    </source>
</evidence>
<feature type="compositionally biased region" description="Polar residues" evidence="1">
    <location>
        <begin position="769"/>
        <end position="781"/>
    </location>
</feature>
<name>A0ABX7P5D3_9BACT</name>
<dbReference type="Proteomes" id="UP000662747">
    <property type="component" value="Chromosome"/>
</dbReference>
<proteinExistence type="predicted"/>
<keyword evidence="3" id="KW-1185">Reference proteome</keyword>
<organism evidence="2 3">
    <name type="scientific">Pyxidicoccus parkwayensis</name>
    <dbReference type="NCBI Taxonomy" id="2813578"/>
    <lineage>
        <taxon>Bacteria</taxon>
        <taxon>Pseudomonadati</taxon>
        <taxon>Myxococcota</taxon>
        <taxon>Myxococcia</taxon>
        <taxon>Myxococcales</taxon>
        <taxon>Cystobacterineae</taxon>
        <taxon>Myxococcaceae</taxon>
        <taxon>Pyxidicoccus</taxon>
    </lineage>
</organism>
<sequence length="846" mass="92167">MPPIQIQYVDTPAQPGPLQDGVVQPCPITGVIAVTLQYPQDQPAHDVTVELVPLYVSRRVEGNTTYFEVMVSGRYTVRLQSAGTLWAAQLGHVYRAEGRADHHAAVTIPLRRAPALTVTCRDHHFAPGVEQLDAFYTATNLAADTLKVTIRGTQYGGDVVYEVNNVLNADGDHPLDNGNPWGGIANSGVLNNLAINPLHSPYTIRVSAENTGVFAEAQFHVLYHSVSLALGTYTADGAAPDVNTDPIAWTQFKLNALGYFAGPVTNALNDQTRRAMKRYAFQHPALSERIARNQGDAYVNNGPFRTALGNNAEPRTIIQNNALPAADAAARIYVDHNYFYYNLPDFSADDGHATLDEQTLDRFEVPLEATILLMGRNDADGTGVGVAAPRAVGDVSIEWWVEEPAEDTAGLPDGTDPNIPSRTRAYVNAALVATRDGAGNANCPATHGGARQAVNRNAGYFRTGNVLPPFATAAAGEVVSTPAYQGGDGKRGRAGVLFQGSYIAGDKYRIQAKLSFQGRPHRDALQNAHCQVRGGAQWDAILRARTGQMTLWRQHRIAAVVEWPQPAQAINWGEVAAEYARAYCELDHGQAITLTAAQMRARHFENDPLAPTFEQTMRLVVGASLRSDFQVGNVTWSNDSLFDTNIDVPVQGGEEKARVYSQRVKADTRAALSMNFLQSYAEGVATFVAGRGGIIIHGRWVPALRVTHRPTAPWKDPHDEDLELGLMCIGLTRGVVVLSHAMYPDYQSRFIVAHEMGHSRFLNHHETGSAPQANGTNPHSDTPTHHDLRDHNCMMCYPWGIPSRNPRIGRSVDWGRVSADRPAFCGKCNLKLRGWKVTTAAVPNAS</sequence>
<dbReference type="EMBL" id="CP071090">
    <property type="protein sequence ID" value="QSQ25678.1"/>
    <property type="molecule type" value="Genomic_DNA"/>
</dbReference>
<evidence type="ECO:0000313" key="3">
    <source>
        <dbReference type="Proteomes" id="UP000662747"/>
    </source>
</evidence>
<protein>
    <submittedName>
        <fullName evidence="2">Uncharacterized protein</fullName>
    </submittedName>
</protein>